<dbReference type="PANTHER" id="PTHR43158:SF2">
    <property type="entry name" value="SKFA PEPTIDE EXPORT ATP-BINDING PROTEIN SKFE"/>
    <property type="match status" value="1"/>
</dbReference>
<evidence type="ECO:0000313" key="6">
    <source>
        <dbReference type="Proteomes" id="UP000262172"/>
    </source>
</evidence>
<dbReference type="PROSITE" id="PS50893">
    <property type="entry name" value="ABC_TRANSPORTER_2"/>
    <property type="match status" value="1"/>
</dbReference>
<evidence type="ECO:0000256" key="2">
    <source>
        <dbReference type="ARBA" id="ARBA00022840"/>
    </source>
</evidence>
<evidence type="ECO:0000259" key="4">
    <source>
        <dbReference type="PROSITE" id="PS50893"/>
    </source>
</evidence>
<keyword evidence="1" id="KW-0547">Nucleotide-binding</keyword>
<dbReference type="Proteomes" id="UP000262172">
    <property type="component" value="Unassembled WGS sequence"/>
</dbReference>
<dbReference type="AlphaFoldDB" id="A0A371NR39"/>
<evidence type="ECO:0000256" key="3">
    <source>
        <dbReference type="SAM" id="MobiDB-lite"/>
    </source>
</evidence>
<dbReference type="InterPro" id="IPR003439">
    <property type="entry name" value="ABC_transporter-like_ATP-bd"/>
</dbReference>
<dbReference type="SUPFAM" id="SSF52540">
    <property type="entry name" value="P-loop containing nucleoside triphosphate hydrolases"/>
    <property type="match status" value="1"/>
</dbReference>
<gene>
    <name evidence="5" type="ORF">DY023_14575</name>
</gene>
<feature type="domain" description="ABC transporter" evidence="4">
    <location>
        <begin position="43"/>
        <end position="282"/>
    </location>
</feature>
<dbReference type="GO" id="GO:0016887">
    <property type="term" value="F:ATP hydrolysis activity"/>
    <property type="evidence" value="ECO:0007669"/>
    <property type="project" value="InterPro"/>
</dbReference>
<feature type="region of interest" description="Disordered" evidence="3">
    <location>
        <begin position="1"/>
        <end position="33"/>
    </location>
</feature>
<evidence type="ECO:0000313" key="5">
    <source>
        <dbReference type="EMBL" id="REJ04653.1"/>
    </source>
</evidence>
<dbReference type="RefSeq" id="WP_116243052.1">
    <property type="nucleotide sequence ID" value="NZ_QUAB01000046.1"/>
</dbReference>
<reference evidence="5 6" key="1">
    <citation type="submission" date="2018-08" db="EMBL/GenBank/DDBJ databases">
        <title>Isolation, diversity and antifungal activity of Actinobacteria from cow dung.</title>
        <authorList>
            <person name="Ling L."/>
        </authorList>
    </citation>
    <scope>NUCLEOTIDE SEQUENCE [LARGE SCALE GENOMIC DNA]</scope>
    <source>
        <strain evidence="5 6">NEAU-LLE</strain>
    </source>
</reference>
<evidence type="ECO:0000256" key="1">
    <source>
        <dbReference type="ARBA" id="ARBA00022741"/>
    </source>
</evidence>
<name>A0A371NR39_9MICO</name>
<comment type="caution">
    <text evidence="5">The sequence shown here is derived from an EMBL/GenBank/DDBJ whole genome shotgun (WGS) entry which is preliminary data.</text>
</comment>
<protein>
    <submittedName>
        <fullName evidence="5">ATP-binding cassette domain-containing protein</fullName>
    </submittedName>
</protein>
<accession>A0A371NR39</accession>
<dbReference type="InterPro" id="IPR027417">
    <property type="entry name" value="P-loop_NTPase"/>
</dbReference>
<dbReference type="OrthoDB" id="9789994at2"/>
<dbReference type="SMART" id="SM00382">
    <property type="entry name" value="AAA"/>
    <property type="match status" value="1"/>
</dbReference>
<dbReference type="PANTHER" id="PTHR43158">
    <property type="entry name" value="SKFA PEPTIDE EXPORT ATP-BINDING PROTEIN SKFE"/>
    <property type="match status" value="1"/>
</dbReference>
<dbReference type="EMBL" id="QUAB01000046">
    <property type="protein sequence ID" value="REJ04653.1"/>
    <property type="molecule type" value="Genomic_DNA"/>
</dbReference>
<organism evidence="5 6">
    <name type="scientific">Microbacterium bovistercoris</name>
    <dbReference type="NCBI Taxonomy" id="2293570"/>
    <lineage>
        <taxon>Bacteria</taxon>
        <taxon>Bacillati</taxon>
        <taxon>Actinomycetota</taxon>
        <taxon>Actinomycetes</taxon>
        <taxon>Micrococcales</taxon>
        <taxon>Microbacteriaceae</taxon>
        <taxon>Microbacterium</taxon>
    </lineage>
</organism>
<dbReference type="InterPro" id="IPR003593">
    <property type="entry name" value="AAA+_ATPase"/>
</dbReference>
<dbReference type="GO" id="GO:0005524">
    <property type="term" value="F:ATP binding"/>
    <property type="evidence" value="ECO:0007669"/>
    <property type="project" value="UniProtKB-KW"/>
</dbReference>
<keyword evidence="2 5" id="KW-0067">ATP-binding</keyword>
<sequence>MTAPEPPPVATAARPASLTEAERGPSSATTARCEPASAASAVLELRDVHFRRGGRPILRGITVTVRAGERWALLGPNGAGKSTILSFCGAVSHPSEGTVDVLGSRIGRVDLQTLRRRIGHVNPRHPLDSPLSATEVVLTGLTGTVETPMRWAPQADEVERAWEMLDVVGLGDRREANWFTMSQGERGRALIARALVIRPDLLLLDEPTTGLDVAAREQFLETVDGLVRHDPEMTSILVTHHLEELPETTTHALVISDGAVVAAGAVDEALTTETISRAFRHPIEVAKDRGRWSARAGRAG</sequence>
<dbReference type="Gene3D" id="3.40.50.300">
    <property type="entry name" value="P-loop containing nucleotide triphosphate hydrolases"/>
    <property type="match status" value="1"/>
</dbReference>
<keyword evidence="6" id="KW-1185">Reference proteome</keyword>
<proteinExistence type="predicted"/>
<dbReference type="Pfam" id="PF00005">
    <property type="entry name" value="ABC_tran"/>
    <property type="match status" value="1"/>
</dbReference>